<dbReference type="EMBL" id="JACGWM010001885">
    <property type="protein sequence ID" value="KAL0286285.1"/>
    <property type="molecule type" value="Genomic_DNA"/>
</dbReference>
<organism evidence="1">
    <name type="scientific">Sesamum calycinum</name>
    <dbReference type="NCBI Taxonomy" id="2727403"/>
    <lineage>
        <taxon>Eukaryota</taxon>
        <taxon>Viridiplantae</taxon>
        <taxon>Streptophyta</taxon>
        <taxon>Embryophyta</taxon>
        <taxon>Tracheophyta</taxon>
        <taxon>Spermatophyta</taxon>
        <taxon>Magnoliopsida</taxon>
        <taxon>eudicotyledons</taxon>
        <taxon>Gunneridae</taxon>
        <taxon>Pentapetalae</taxon>
        <taxon>asterids</taxon>
        <taxon>lamiids</taxon>
        <taxon>Lamiales</taxon>
        <taxon>Pedaliaceae</taxon>
        <taxon>Sesamum</taxon>
    </lineage>
</organism>
<reference evidence="1" key="2">
    <citation type="journal article" date="2024" name="Plant">
        <title>Genomic evolution and insights into agronomic trait innovations of Sesamum species.</title>
        <authorList>
            <person name="Miao H."/>
            <person name="Wang L."/>
            <person name="Qu L."/>
            <person name="Liu H."/>
            <person name="Sun Y."/>
            <person name="Le M."/>
            <person name="Wang Q."/>
            <person name="Wei S."/>
            <person name="Zheng Y."/>
            <person name="Lin W."/>
            <person name="Duan Y."/>
            <person name="Cao H."/>
            <person name="Xiong S."/>
            <person name="Wang X."/>
            <person name="Wei L."/>
            <person name="Li C."/>
            <person name="Ma Q."/>
            <person name="Ju M."/>
            <person name="Zhao R."/>
            <person name="Li G."/>
            <person name="Mu C."/>
            <person name="Tian Q."/>
            <person name="Mei H."/>
            <person name="Zhang T."/>
            <person name="Gao T."/>
            <person name="Zhang H."/>
        </authorList>
    </citation>
    <scope>NUCLEOTIDE SEQUENCE</scope>
    <source>
        <strain evidence="1">KEN8</strain>
    </source>
</reference>
<evidence type="ECO:0000313" key="1">
    <source>
        <dbReference type="EMBL" id="KAL0286285.1"/>
    </source>
</evidence>
<dbReference type="AlphaFoldDB" id="A0AAW2IXW6"/>
<comment type="caution">
    <text evidence="1">The sequence shown here is derived from an EMBL/GenBank/DDBJ whole genome shotgun (WGS) entry which is preliminary data.</text>
</comment>
<name>A0AAW2IXW6_9LAMI</name>
<gene>
    <name evidence="1" type="ORF">Scaly_2795600</name>
</gene>
<reference evidence="1" key="1">
    <citation type="submission" date="2020-06" db="EMBL/GenBank/DDBJ databases">
        <authorList>
            <person name="Li T."/>
            <person name="Hu X."/>
            <person name="Zhang T."/>
            <person name="Song X."/>
            <person name="Zhang H."/>
            <person name="Dai N."/>
            <person name="Sheng W."/>
            <person name="Hou X."/>
            <person name="Wei L."/>
        </authorList>
    </citation>
    <scope>NUCLEOTIDE SEQUENCE</scope>
    <source>
        <strain evidence="1">KEN8</strain>
        <tissue evidence="1">Leaf</tissue>
    </source>
</reference>
<proteinExistence type="predicted"/>
<accession>A0AAW2IXW6</accession>
<protein>
    <submittedName>
        <fullName evidence="1">Uncharacterized protein</fullName>
    </submittedName>
</protein>
<dbReference type="CDD" id="cd09272">
    <property type="entry name" value="RNase_HI_RT_Ty1"/>
    <property type="match status" value="1"/>
</dbReference>
<sequence length="175" mass="19247">MSITQRKFIRDIIADAGPQSSKPAATPLPLGIKLTSFSPSPLPDPEPYCRLSSYFSAHPSLFCDSQAATHIVGSPVFHECTKHLEIDCHVVRDRYKAGFVLLPHISGHSQLVDMFTKLLPCAVFSFSLSKLGFVAFPQSHLEGGMTKTSVFTSSSNNNSRYMKKTCILSLHVFIS</sequence>